<dbReference type="Proteomes" id="UP001529510">
    <property type="component" value="Unassembled WGS sequence"/>
</dbReference>
<gene>
    <name evidence="2" type="ORF">M9458_023171</name>
</gene>
<evidence type="ECO:0000256" key="1">
    <source>
        <dbReference type="SAM" id="Phobius"/>
    </source>
</evidence>
<evidence type="ECO:0008006" key="4">
    <source>
        <dbReference type="Google" id="ProtNLM"/>
    </source>
</evidence>
<protein>
    <recommendedName>
        <fullName evidence="4">Solute carrier family 45 member 3</fullName>
    </recommendedName>
</protein>
<proteinExistence type="predicted"/>
<dbReference type="EMBL" id="JAMKFB020000011">
    <property type="protein sequence ID" value="KAL0180765.1"/>
    <property type="molecule type" value="Genomic_DNA"/>
</dbReference>
<name>A0ABD0Q3A2_CIRMR</name>
<keyword evidence="1" id="KW-1133">Transmembrane helix</keyword>
<organism evidence="2 3">
    <name type="scientific">Cirrhinus mrigala</name>
    <name type="common">Mrigala</name>
    <dbReference type="NCBI Taxonomy" id="683832"/>
    <lineage>
        <taxon>Eukaryota</taxon>
        <taxon>Metazoa</taxon>
        <taxon>Chordata</taxon>
        <taxon>Craniata</taxon>
        <taxon>Vertebrata</taxon>
        <taxon>Euteleostomi</taxon>
        <taxon>Actinopterygii</taxon>
        <taxon>Neopterygii</taxon>
        <taxon>Teleostei</taxon>
        <taxon>Ostariophysi</taxon>
        <taxon>Cypriniformes</taxon>
        <taxon>Cyprinidae</taxon>
        <taxon>Labeoninae</taxon>
        <taxon>Labeonini</taxon>
        <taxon>Cirrhinus</taxon>
    </lineage>
</organism>
<sequence>VFFPTDRRKFPLKEEDLMLIRSEMPSMTKQKRTNGCVNGYPGTVPFQSNIKNLQSLDLHVSITMEPPPSALRGLGTDIAILDSAYLLSQVVPSLFMGFIVQLFHSVTAYMACASLLSLVAVYFSSKIVFEKADVDAR</sequence>
<accession>A0ABD0Q3A2</accession>
<reference evidence="2 3" key="1">
    <citation type="submission" date="2024-05" db="EMBL/GenBank/DDBJ databases">
        <title>Genome sequencing and assembly of Indian major carp, Cirrhinus mrigala (Hamilton, 1822).</title>
        <authorList>
            <person name="Mohindra V."/>
            <person name="Chowdhury L.M."/>
            <person name="Lal K."/>
            <person name="Jena J.K."/>
        </authorList>
    </citation>
    <scope>NUCLEOTIDE SEQUENCE [LARGE SCALE GENOMIC DNA]</scope>
    <source>
        <strain evidence="2">CM1030</strain>
        <tissue evidence="2">Blood</tissue>
    </source>
</reference>
<dbReference type="AlphaFoldDB" id="A0ABD0Q3A2"/>
<comment type="caution">
    <text evidence="2">The sequence shown here is derived from an EMBL/GenBank/DDBJ whole genome shotgun (WGS) entry which is preliminary data.</text>
</comment>
<keyword evidence="1" id="KW-0472">Membrane</keyword>
<feature type="non-terminal residue" evidence="2">
    <location>
        <position position="1"/>
    </location>
</feature>
<evidence type="ECO:0000313" key="3">
    <source>
        <dbReference type="Proteomes" id="UP001529510"/>
    </source>
</evidence>
<feature type="transmembrane region" description="Helical" evidence="1">
    <location>
        <begin position="106"/>
        <end position="123"/>
    </location>
</feature>
<keyword evidence="1" id="KW-0812">Transmembrane</keyword>
<evidence type="ECO:0000313" key="2">
    <source>
        <dbReference type="EMBL" id="KAL0180765.1"/>
    </source>
</evidence>
<keyword evidence="3" id="KW-1185">Reference proteome</keyword>